<dbReference type="Proteomes" id="UP001364211">
    <property type="component" value="Unassembled WGS sequence"/>
</dbReference>
<gene>
    <name evidence="5" type="ORF">WJX68_25065</name>
</gene>
<dbReference type="RefSeq" id="WP_340295441.1">
    <property type="nucleotide sequence ID" value="NZ_JBBJUP010000035.1"/>
</dbReference>
<reference evidence="5 6" key="1">
    <citation type="submission" date="2024-03" db="EMBL/GenBank/DDBJ databases">
        <title>Draft genome sequence of Pseudonocardia sp. DW16-2.</title>
        <authorList>
            <person name="Duangmal K."/>
        </authorList>
    </citation>
    <scope>NUCLEOTIDE SEQUENCE [LARGE SCALE GENOMIC DNA]</scope>
    <source>
        <strain evidence="5 6">DW16-2</strain>
    </source>
</reference>
<evidence type="ECO:0000256" key="2">
    <source>
        <dbReference type="ARBA" id="ARBA00023125"/>
    </source>
</evidence>
<proteinExistence type="predicted"/>
<dbReference type="Gene3D" id="1.10.10.60">
    <property type="entry name" value="Homeodomain-like"/>
    <property type="match status" value="1"/>
</dbReference>
<protein>
    <submittedName>
        <fullName evidence="5">Helix-turn-helix domain-containing protein</fullName>
    </submittedName>
</protein>
<comment type="caution">
    <text evidence="5">The sequence shown here is derived from an EMBL/GenBank/DDBJ whole genome shotgun (WGS) entry which is preliminary data.</text>
</comment>
<evidence type="ECO:0000259" key="4">
    <source>
        <dbReference type="PROSITE" id="PS01124"/>
    </source>
</evidence>
<evidence type="ECO:0000256" key="3">
    <source>
        <dbReference type="ARBA" id="ARBA00023163"/>
    </source>
</evidence>
<evidence type="ECO:0000313" key="6">
    <source>
        <dbReference type="Proteomes" id="UP001364211"/>
    </source>
</evidence>
<keyword evidence="2" id="KW-0238">DNA-binding</keyword>
<dbReference type="InterPro" id="IPR050204">
    <property type="entry name" value="AraC_XylS_family_regulators"/>
</dbReference>
<dbReference type="PROSITE" id="PS01124">
    <property type="entry name" value="HTH_ARAC_FAMILY_2"/>
    <property type="match status" value="1"/>
</dbReference>
<dbReference type="PANTHER" id="PTHR46796:SF6">
    <property type="entry name" value="ARAC SUBFAMILY"/>
    <property type="match status" value="1"/>
</dbReference>
<dbReference type="SMART" id="SM00342">
    <property type="entry name" value="HTH_ARAC"/>
    <property type="match status" value="1"/>
</dbReference>
<keyword evidence="6" id="KW-1185">Reference proteome</keyword>
<evidence type="ECO:0000256" key="1">
    <source>
        <dbReference type="ARBA" id="ARBA00023015"/>
    </source>
</evidence>
<keyword evidence="1" id="KW-0805">Transcription regulation</keyword>
<name>A0ABU8TE44_9PSEU</name>
<evidence type="ECO:0000313" key="5">
    <source>
        <dbReference type="EMBL" id="MEJ8282225.1"/>
    </source>
</evidence>
<accession>A0ABU8TE44</accession>
<keyword evidence="3" id="KW-0804">Transcription</keyword>
<dbReference type="Pfam" id="PF12833">
    <property type="entry name" value="HTH_18"/>
    <property type="match status" value="1"/>
</dbReference>
<dbReference type="SUPFAM" id="SSF46689">
    <property type="entry name" value="Homeodomain-like"/>
    <property type="match status" value="1"/>
</dbReference>
<dbReference type="InterPro" id="IPR035418">
    <property type="entry name" value="AraC-bd_2"/>
</dbReference>
<organism evidence="5 6">
    <name type="scientific">Pseudonocardia spirodelae</name>
    <dbReference type="NCBI Taxonomy" id="3133431"/>
    <lineage>
        <taxon>Bacteria</taxon>
        <taxon>Bacillati</taxon>
        <taxon>Actinomycetota</taxon>
        <taxon>Actinomycetes</taxon>
        <taxon>Pseudonocardiales</taxon>
        <taxon>Pseudonocardiaceae</taxon>
        <taxon>Pseudonocardia</taxon>
    </lineage>
</organism>
<dbReference type="PRINTS" id="PR00032">
    <property type="entry name" value="HTHARAC"/>
</dbReference>
<sequence length="323" mass="34922">MHPTTSSERLDDWRSVLSRAFVPLEPHAPSGGGPFRGLLRTTEFDGLQLAEVSGTGQTVRRTRATIGAADPGHYKVGLQVAGHGLLAQDGREAALAPGDLAIYDTARPYRLRFDASFRMLVVMCPRTALPLSERVLSSRTAVAVRAADGVGELVSPFLRGLRRLLDEGARPIGAGHLGPAVLDSVAAAFDEPDHDGRAGGSLLVRAQAYAEGRLGDPALGPVMIAEAHHVSARYLQRAFEAEGETVSGWIRSRRLERCRRDLGDPHLAHRPVSAVAARWGLVNAAHFSRTFRSVYGMSPRDYRTEAHARVDAHVGNSVRARTR</sequence>
<feature type="domain" description="HTH araC/xylS-type" evidence="4">
    <location>
        <begin position="204"/>
        <end position="305"/>
    </location>
</feature>
<dbReference type="Pfam" id="PF14525">
    <property type="entry name" value="AraC_binding_2"/>
    <property type="match status" value="1"/>
</dbReference>
<dbReference type="PANTHER" id="PTHR46796">
    <property type="entry name" value="HTH-TYPE TRANSCRIPTIONAL ACTIVATOR RHAS-RELATED"/>
    <property type="match status" value="1"/>
</dbReference>
<dbReference type="EMBL" id="JBBJUP010000035">
    <property type="protein sequence ID" value="MEJ8282225.1"/>
    <property type="molecule type" value="Genomic_DNA"/>
</dbReference>
<dbReference type="InterPro" id="IPR009057">
    <property type="entry name" value="Homeodomain-like_sf"/>
</dbReference>
<dbReference type="InterPro" id="IPR018060">
    <property type="entry name" value="HTH_AraC"/>
</dbReference>
<dbReference type="InterPro" id="IPR020449">
    <property type="entry name" value="Tscrpt_reg_AraC-type_HTH"/>
</dbReference>